<sequence>MLSLSVKTALASAALLAATAAHAELITFTSEAAYLAAVGTTGVDNFDDLDIEPYDGPLIREAGSYGYTAEVGPSTPIFFGAGDDGSDWWLSSNSRQDTITFSDFTGGSIAGAGGYFFGSDIEGFSTSAGSITISATDSTGATLTYTIDTPGVSSFVGFVSTAEITSLSFSVGNQPGVWPTVNDLHLSVSAVPEPATYGMMLAGLGLLGFAARRKAHKAA</sequence>
<organism evidence="3 4">
    <name type="scientific">Pseudoduganella lutea</name>
    <dbReference type="NCBI Taxonomy" id="321985"/>
    <lineage>
        <taxon>Bacteria</taxon>
        <taxon>Pseudomonadati</taxon>
        <taxon>Pseudomonadota</taxon>
        <taxon>Betaproteobacteria</taxon>
        <taxon>Burkholderiales</taxon>
        <taxon>Oxalobacteraceae</taxon>
        <taxon>Telluria group</taxon>
        <taxon>Pseudoduganella</taxon>
    </lineage>
</organism>
<dbReference type="AlphaFoldDB" id="A0A4P6L7G8"/>
<keyword evidence="1" id="KW-0732">Signal</keyword>
<evidence type="ECO:0000313" key="3">
    <source>
        <dbReference type="EMBL" id="QBE67597.1"/>
    </source>
</evidence>
<dbReference type="KEGG" id="plue:EWM63_30430"/>
<evidence type="ECO:0000313" key="4">
    <source>
        <dbReference type="Proteomes" id="UP000290637"/>
    </source>
</evidence>
<reference evidence="3 4" key="1">
    <citation type="submission" date="2019-02" db="EMBL/GenBank/DDBJ databases">
        <title>Draft Genome Sequences of Six Type Strains of the Genus Massilia.</title>
        <authorList>
            <person name="Miess H."/>
            <person name="Frediansyhah A."/>
            <person name="Gross H."/>
        </authorList>
    </citation>
    <scope>NUCLEOTIDE SEQUENCE [LARGE SCALE GENOMIC DNA]</scope>
    <source>
        <strain evidence="3 4">DSM 17473</strain>
    </source>
</reference>
<accession>A0A4P6L7G8</accession>
<name>A0A4P6L7G8_9BURK</name>
<protein>
    <submittedName>
        <fullName evidence="3">PEP-CTERM sorting domain-containing protein</fullName>
    </submittedName>
</protein>
<feature type="domain" description="Ice-binding protein C-terminal" evidence="2">
    <location>
        <begin position="190"/>
        <end position="214"/>
    </location>
</feature>
<dbReference type="NCBIfam" id="NF035944">
    <property type="entry name" value="PEPxxWA-CTERM"/>
    <property type="match status" value="1"/>
</dbReference>
<dbReference type="OrthoDB" id="8565395at2"/>
<gene>
    <name evidence="3" type="ORF">EWM63_30430</name>
</gene>
<evidence type="ECO:0000259" key="2">
    <source>
        <dbReference type="Pfam" id="PF07589"/>
    </source>
</evidence>
<dbReference type="RefSeq" id="WP_130190700.1">
    <property type="nucleotide sequence ID" value="NZ_CP035913.1"/>
</dbReference>
<dbReference type="InterPro" id="IPR013424">
    <property type="entry name" value="Ice-binding_C"/>
</dbReference>
<dbReference type="EMBL" id="CP035913">
    <property type="protein sequence ID" value="QBE67597.1"/>
    <property type="molecule type" value="Genomic_DNA"/>
</dbReference>
<dbReference type="NCBIfam" id="TIGR02595">
    <property type="entry name" value="PEP_CTERM"/>
    <property type="match status" value="1"/>
</dbReference>
<keyword evidence="4" id="KW-1185">Reference proteome</keyword>
<dbReference type="Pfam" id="PF07589">
    <property type="entry name" value="PEP-CTERM"/>
    <property type="match status" value="1"/>
</dbReference>
<feature type="chain" id="PRO_5020729412" evidence="1">
    <location>
        <begin position="24"/>
        <end position="219"/>
    </location>
</feature>
<dbReference type="Proteomes" id="UP000290637">
    <property type="component" value="Chromosome"/>
</dbReference>
<evidence type="ECO:0000256" key="1">
    <source>
        <dbReference type="SAM" id="SignalP"/>
    </source>
</evidence>
<feature type="signal peptide" evidence="1">
    <location>
        <begin position="1"/>
        <end position="23"/>
    </location>
</feature>
<proteinExistence type="predicted"/>